<dbReference type="PROSITE" id="PS50005">
    <property type="entry name" value="TPR"/>
    <property type="match status" value="4"/>
</dbReference>
<dbReference type="PROSITE" id="PS50293">
    <property type="entry name" value="TPR_REGION"/>
    <property type="match status" value="1"/>
</dbReference>
<dbReference type="SMART" id="SM00028">
    <property type="entry name" value="TPR"/>
    <property type="match status" value="4"/>
</dbReference>
<dbReference type="InterPro" id="IPR037919">
    <property type="entry name" value="OGT"/>
</dbReference>
<dbReference type="InParanoid" id="D8LBV8"/>
<gene>
    <name evidence="4" type="ORF">Esi_0010_0008</name>
</gene>
<dbReference type="PANTHER" id="PTHR44366:SF1">
    <property type="entry name" value="UDP-N-ACETYLGLUCOSAMINE--PEPTIDE N-ACETYLGLUCOSAMINYLTRANSFERASE 110 KDA SUBUNIT"/>
    <property type="match status" value="1"/>
</dbReference>
<dbReference type="SUPFAM" id="SSF48452">
    <property type="entry name" value="TPR-like"/>
    <property type="match status" value="1"/>
</dbReference>
<dbReference type="Pfam" id="PF08242">
    <property type="entry name" value="Methyltransf_12"/>
    <property type="match status" value="1"/>
</dbReference>
<keyword evidence="2" id="KW-0732">Signal</keyword>
<name>D8LBV8_ECTSI</name>
<dbReference type="Proteomes" id="UP000002630">
    <property type="component" value="Linkage Group LG08"/>
</dbReference>
<evidence type="ECO:0000313" key="5">
    <source>
        <dbReference type="Proteomes" id="UP000002630"/>
    </source>
</evidence>
<dbReference type="OMA" id="YDRFHTV"/>
<dbReference type="Gene3D" id="1.25.40.10">
    <property type="entry name" value="Tetratricopeptide repeat domain"/>
    <property type="match status" value="1"/>
</dbReference>
<dbReference type="Pfam" id="PF00515">
    <property type="entry name" value="TPR_1"/>
    <property type="match status" value="1"/>
</dbReference>
<feature type="chain" id="PRO_5003117001" description="Methyltransferase type 12 domain-containing protein" evidence="2">
    <location>
        <begin position="22"/>
        <end position="421"/>
    </location>
</feature>
<keyword evidence="5" id="KW-1185">Reference proteome</keyword>
<dbReference type="InterPro" id="IPR011990">
    <property type="entry name" value="TPR-like_helical_dom_sf"/>
</dbReference>
<sequence>MWRKWGVVPLILAAVVVAVQGDEAVKPDPARAYAHFVQANTYYTDQELERAVEEYKTALKFDPLHADTMCNLGSALQDLGDYPLSRHYYSKAVQANPYHAVAHFNLGLLLHDEDIDTAIEHYQSAVEMDPAMADAWSNLGSAYHREDDLEDALGCYQEAIRLYETEEAYQGLPFTDDVLATLNYHVSIILGRLPDGRCLQGGCLSQRMEILRRCLRHDPEHALCKHNLESALGDSSMTKASPEYVKALFDYYAVSFDESLKGLDYSSPEALREVLGGLRPRYGEVFDAGCGTGLLGPLFRDITDTLIGVDLSEGMLEAALDRDVYDALAVGEIGEILRMRAGEGVRGDLVVAADVLVYIGELEDIFVSSREYLGDGGVLAFTCELIAPQDCDEAKGCKGWQLLPSGRFAHTKGYLHQLAEM</sequence>
<dbReference type="GO" id="GO:0097363">
    <property type="term" value="F:protein O-acetylglucosaminyltransferase activity"/>
    <property type="evidence" value="ECO:0007669"/>
    <property type="project" value="TreeGrafter"/>
</dbReference>
<dbReference type="EMBL" id="FN649733">
    <property type="protein sequence ID" value="CBN79141.1"/>
    <property type="molecule type" value="Genomic_DNA"/>
</dbReference>
<proteinExistence type="predicted"/>
<feature type="domain" description="Methyltransferase type 12" evidence="3">
    <location>
        <begin position="287"/>
        <end position="379"/>
    </location>
</feature>
<feature type="repeat" description="TPR" evidence="1">
    <location>
        <begin position="32"/>
        <end position="65"/>
    </location>
</feature>
<accession>D8LBV8</accession>
<protein>
    <recommendedName>
        <fullName evidence="3">Methyltransferase type 12 domain-containing protein</fullName>
    </recommendedName>
</protein>
<feature type="signal peptide" evidence="2">
    <location>
        <begin position="1"/>
        <end position="21"/>
    </location>
</feature>
<dbReference type="InterPro" id="IPR019734">
    <property type="entry name" value="TPR_rpt"/>
</dbReference>
<feature type="repeat" description="TPR" evidence="1">
    <location>
        <begin position="66"/>
        <end position="99"/>
    </location>
</feature>
<dbReference type="InterPro" id="IPR029063">
    <property type="entry name" value="SAM-dependent_MTases_sf"/>
</dbReference>
<evidence type="ECO:0000256" key="2">
    <source>
        <dbReference type="SAM" id="SignalP"/>
    </source>
</evidence>
<dbReference type="OrthoDB" id="3647at2759"/>
<dbReference type="Gene3D" id="3.40.50.150">
    <property type="entry name" value="Vaccinia Virus protein VP39"/>
    <property type="match status" value="1"/>
</dbReference>
<dbReference type="AlphaFoldDB" id="D8LBV8"/>
<feature type="repeat" description="TPR" evidence="1">
    <location>
        <begin position="100"/>
        <end position="132"/>
    </location>
</feature>
<organism evidence="4 5">
    <name type="scientific">Ectocarpus siliculosus</name>
    <name type="common">Brown alga</name>
    <name type="synonym">Conferva siliculosa</name>
    <dbReference type="NCBI Taxonomy" id="2880"/>
    <lineage>
        <taxon>Eukaryota</taxon>
        <taxon>Sar</taxon>
        <taxon>Stramenopiles</taxon>
        <taxon>Ochrophyta</taxon>
        <taxon>PX clade</taxon>
        <taxon>Phaeophyceae</taxon>
        <taxon>Ectocarpales</taxon>
        <taxon>Ectocarpaceae</taxon>
        <taxon>Ectocarpus</taxon>
    </lineage>
</organism>
<feature type="repeat" description="TPR" evidence="1">
    <location>
        <begin position="133"/>
        <end position="166"/>
    </location>
</feature>
<dbReference type="STRING" id="2880.D8LBV8"/>
<reference evidence="4 5" key="1">
    <citation type="journal article" date="2010" name="Nature">
        <title>The Ectocarpus genome and the independent evolution of multicellularity in brown algae.</title>
        <authorList>
            <person name="Cock J.M."/>
            <person name="Sterck L."/>
            <person name="Rouze P."/>
            <person name="Scornet D."/>
            <person name="Allen A.E."/>
            <person name="Amoutzias G."/>
            <person name="Anthouard V."/>
            <person name="Artiguenave F."/>
            <person name="Aury J.M."/>
            <person name="Badger J.H."/>
            <person name="Beszteri B."/>
            <person name="Billiau K."/>
            <person name="Bonnet E."/>
            <person name="Bothwell J.H."/>
            <person name="Bowler C."/>
            <person name="Boyen C."/>
            <person name="Brownlee C."/>
            <person name="Carrano C.J."/>
            <person name="Charrier B."/>
            <person name="Cho G.Y."/>
            <person name="Coelho S.M."/>
            <person name="Collen J."/>
            <person name="Corre E."/>
            <person name="Da Silva C."/>
            <person name="Delage L."/>
            <person name="Delaroque N."/>
            <person name="Dittami S.M."/>
            <person name="Doulbeau S."/>
            <person name="Elias M."/>
            <person name="Farnham G."/>
            <person name="Gachon C.M."/>
            <person name="Gschloessl B."/>
            <person name="Heesch S."/>
            <person name="Jabbari K."/>
            <person name="Jubin C."/>
            <person name="Kawai H."/>
            <person name="Kimura K."/>
            <person name="Kloareg B."/>
            <person name="Kupper F.C."/>
            <person name="Lang D."/>
            <person name="Le Bail A."/>
            <person name="Leblanc C."/>
            <person name="Lerouge P."/>
            <person name="Lohr M."/>
            <person name="Lopez P.J."/>
            <person name="Martens C."/>
            <person name="Maumus F."/>
            <person name="Michel G."/>
            <person name="Miranda-Saavedra D."/>
            <person name="Morales J."/>
            <person name="Moreau H."/>
            <person name="Motomura T."/>
            <person name="Nagasato C."/>
            <person name="Napoli C.A."/>
            <person name="Nelson D.R."/>
            <person name="Nyvall-Collen P."/>
            <person name="Peters A.F."/>
            <person name="Pommier C."/>
            <person name="Potin P."/>
            <person name="Poulain J."/>
            <person name="Quesneville H."/>
            <person name="Read B."/>
            <person name="Rensing S.A."/>
            <person name="Ritter A."/>
            <person name="Rousvoal S."/>
            <person name="Samanta M."/>
            <person name="Samson G."/>
            <person name="Schroeder D.C."/>
            <person name="Segurens B."/>
            <person name="Strittmatter M."/>
            <person name="Tonon T."/>
            <person name="Tregear J.W."/>
            <person name="Valentin K."/>
            <person name="von Dassow P."/>
            <person name="Yamagishi T."/>
            <person name="Van de Peer Y."/>
            <person name="Wincker P."/>
        </authorList>
    </citation>
    <scope>NUCLEOTIDE SEQUENCE [LARGE SCALE GENOMIC DNA]</scope>
    <source>
        <strain evidence="5">Ec32 / CCAP1310/4</strain>
    </source>
</reference>
<dbReference type="SUPFAM" id="SSF53335">
    <property type="entry name" value="S-adenosyl-L-methionine-dependent methyltransferases"/>
    <property type="match status" value="1"/>
</dbReference>
<dbReference type="EMBL" id="FN647683">
    <property type="protein sequence ID" value="CBN79141.1"/>
    <property type="molecule type" value="Genomic_DNA"/>
</dbReference>
<dbReference type="InterPro" id="IPR013217">
    <property type="entry name" value="Methyltransf_12"/>
</dbReference>
<evidence type="ECO:0000313" key="4">
    <source>
        <dbReference type="EMBL" id="CBN79141.1"/>
    </source>
</evidence>
<evidence type="ECO:0000259" key="3">
    <source>
        <dbReference type="Pfam" id="PF08242"/>
    </source>
</evidence>
<dbReference type="Pfam" id="PF13424">
    <property type="entry name" value="TPR_12"/>
    <property type="match status" value="1"/>
</dbReference>
<evidence type="ECO:0000256" key="1">
    <source>
        <dbReference type="PROSITE-ProRule" id="PRU00339"/>
    </source>
</evidence>
<dbReference type="eggNOG" id="KOG4626">
    <property type="taxonomic scope" value="Eukaryota"/>
</dbReference>
<dbReference type="CDD" id="cd02440">
    <property type="entry name" value="AdoMet_MTases"/>
    <property type="match status" value="1"/>
</dbReference>
<dbReference type="PANTHER" id="PTHR44366">
    <property type="entry name" value="UDP-N-ACETYLGLUCOSAMINE--PEPTIDE N-ACETYLGLUCOSAMINYLTRANSFERASE 110 KDA SUBUNIT"/>
    <property type="match status" value="1"/>
</dbReference>
<keyword evidence="1" id="KW-0802">TPR repeat</keyword>
<dbReference type="GO" id="GO:0006493">
    <property type="term" value="P:protein O-linked glycosylation"/>
    <property type="evidence" value="ECO:0007669"/>
    <property type="project" value="InterPro"/>
</dbReference>